<feature type="region of interest" description="Disordered" evidence="1">
    <location>
        <begin position="1"/>
        <end position="77"/>
    </location>
</feature>
<feature type="compositionally biased region" description="Basic residues" evidence="1">
    <location>
        <begin position="66"/>
        <end position="77"/>
    </location>
</feature>
<reference evidence="2 3" key="1">
    <citation type="journal article" date="2013" name="ISME J.">
        <title>A metabolic model for members of the genus Tetrasphaera involved in enhanced biological phosphorus removal.</title>
        <authorList>
            <person name="Kristiansen R."/>
            <person name="Nguyen H.T.T."/>
            <person name="Saunders A.M."/>
            <person name="Nielsen J.L."/>
            <person name="Wimmer R."/>
            <person name="Le V.Q."/>
            <person name="McIlroy S.J."/>
            <person name="Petrovski S."/>
            <person name="Seviour R.J."/>
            <person name="Calteau A."/>
            <person name="Nielsen K.L."/>
            <person name="Nielsen P.H."/>
        </authorList>
    </citation>
    <scope>NUCLEOTIDE SEQUENCE [LARGE SCALE GENOMIC DNA]</scope>
    <source>
        <strain evidence="2 3">Ben110</strain>
    </source>
</reference>
<evidence type="ECO:0000313" key="3">
    <source>
        <dbReference type="Proteomes" id="UP000035763"/>
    </source>
</evidence>
<keyword evidence="3" id="KW-1185">Reference proteome</keyword>
<dbReference type="Proteomes" id="UP000035763">
    <property type="component" value="Unassembled WGS sequence"/>
</dbReference>
<gene>
    <name evidence="2" type="ORF">BN11_4980002</name>
</gene>
<protein>
    <submittedName>
        <fullName evidence="2">Uncharacterized protein</fullName>
    </submittedName>
</protein>
<dbReference type="EMBL" id="CAJA01000443">
    <property type="protein sequence ID" value="CCH74928.1"/>
    <property type="molecule type" value="Genomic_DNA"/>
</dbReference>
<dbReference type="AlphaFoldDB" id="W6JZC8"/>
<evidence type="ECO:0000313" key="2">
    <source>
        <dbReference type="EMBL" id="CCH74928.1"/>
    </source>
</evidence>
<feature type="compositionally biased region" description="Basic residues" evidence="1">
    <location>
        <begin position="44"/>
        <end position="54"/>
    </location>
</feature>
<name>W6JZC8_9MICO</name>
<proteinExistence type="predicted"/>
<evidence type="ECO:0000256" key="1">
    <source>
        <dbReference type="SAM" id="MobiDB-lite"/>
    </source>
</evidence>
<organism evidence="2 3">
    <name type="scientific">Nostocoides australiense Ben110</name>
    <dbReference type="NCBI Taxonomy" id="1193182"/>
    <lineage>
        <taxon>Bacteria</taxon>
        <taxon>Bacillati</taxon>
        <taxon>Actinomycetota</taxon>
        <taxon>Actinomycetes</taxon>
        <taxon>Micrococcales</taxon>
        <taxon>Intrasporangiaceae</taxon>
        <taxon>Nostocoides</taxon>
    </lineage>
</organism>
<accession>W6JZC8</accession>
<comment type="caution">
    <text evidence="2">The sequence shown here is derived from an EMBL/GenBank/DDBJ whole genome shotgun (WGS) entry which is preliminary data.</text>
</comment>
<sequence>MATASSNTDPVRDDPVQSLIDPPEGAAVAVSYLRVSQGTGREGRPRRGLLHPRAARSQPAQGRTTWRGRRGRVRRRR</sequence>
<dbReference type="STRING" id="1193182.BN11_4980002"/>